<dbReference type="InterPro" id="IPR025718">
    <property type="entry name" value="SAP30_Sin3-bd"/>
</dbReference>
<keyword evidence="2" id="KW-0863">Zinc-finger</keyword>
<name>A0A7M5WRI2_9CNID</name>
<dbReference type="GO" id="GO:0006355">
    <property type="term" value="P:regulation of DNA-templated transcription"/>
    <property type="evidence" value="ECO:0007669"/>
    <property type="project" value="TreeGrafter"/>
</dbReference>
<evidence type="ECO:0000259" key="6">
    <source>
        <dbReference type="Pfam" id="PF13867"/>
    </source>
</evidence>
<sequence>MKNKMSEREQICCLVENGERCKKQSGNASFNFRVQKLVEQRKLKFSLDSNVKHTYICDYHKNIIQKARNKRKRKDSDEENDYPEVDLSQLPVGTLRRYKRHYRIPTRPGMSKSMLIDNIHKHFRTISVPERETITYFIYMVKTYKSKLDQRPADAVI</sequence>
<dbReference type="EnsemblMetazoa" id="CLYHEMT006111.1">
    <property type="protein sequence ID" value="CLYHEMP006111.1"/>
    <property type="gene ID" value="CLYHEMG006111"/>
</dbReference>
<dbReference type="PANTHER" id="PTHR13286">
    <property type="entry name" value="SAP30"/>
    <property type="match status" value="1"/>
</dbReference>
<dbReference type="PANTHER" id="PTHR13286:SF6">
    <property type="entry name" value="HISTONE DEACETYLASE COMPLEX SUBUNIT SAP30L-RELATED"/>
    <property type="match status" value="1"/>
</dbReference>
<evidence type="ECO:0000256" key="3">
    <source>
        <dbReference type="ARBA" id="ARBA00022833"/>
    </source>
</evidence>
<evidence type="ECO:0000256" key="2">
    <source>
        <dbReference type="ARBA" id="ARBA00022771"/>
    </source>
</evidence>
<dbReference type="Proteomes" id="UP000594262">
    <property type="component" value="Unplaced"/>
</dbReference>
<protein>
    <submittedName>
        <fullName evidence="7">Uncharacterized protein</fullName>
    </submittedName>
</protein>
<dbReference type="GO" id="GO:0003677">
    <property type="term" value="F:DNA binding"/>
    <property type="evidence" value="ECO:0007669"/>
    <property type="project" value="UniProtKB-KW"/>
</dbReference>
<dbReference type="InterPro" id="IPR024145">
    <property type="entry name" value="His_deAcase_SAP30/SAP30L"/>
</dbReference>
<evidence type="ECO:0000259" key="5">
    <source>
        <dbReference type="Pfam" id="PF13866"/>
    </source>
</evidence>
<keyword evidence="1" id="KW-0479">Metal-binding</keyword>
<evidence type="ECO:0000256" key="1">
    <source>
        <dbReference type="ARBA" id="ARBA00022723"/>
    </source>
</evidence>
<dbReference type="Pfam" id="PF13867">
    <property type="entry name" value="SAP30_Sin3_bdg"/>
    <property type="match status" value="1"/>
</dbReference>
<dbReference type="Pfam" id="PF13866">
    <property type="entry name" value="zf-SAP30"/>
    <property type="match status" value="1"/>
</dbReference>
<feature type="domain" description="Histone deacetylase complex subunit SAP30 Sin3 binding" evidence="6">
    <location>
        <begin position="90"/>
        <end position="142"/>
    </location>
</feature>
<dbReference type="OrthoDB" id="25872at2759"/>
<dbReference type="InterPro" id="IPR025717">
    <property type="entry name" value="SAP30_zn-finger"/>
</dbReference>
<dbReference type="GO" id="GO:0003712">
    <property type="term" value="F:transcription coregulator activity"/>
    <property type="evidence" value="ECO:0007669"/>
    <property type="project" value="TreeGrafter"/>
</dbReference>
<dbReference type="RefSeq" id="XP_066925969.1">
    <property type="nucleotide sequence ID" value="XM_067069868.1"/>
</dbReference>
<accession>A0A7M5WRI2</accession>
<evidence type="ECO:0000256" key="4">
    <source>
        <dbReference type="ARBA" id="ARBA00023125"/>
    </source>
</evidence>
<evidence type="ECO:0000313" key="7">
    <source>
        <dbReference type="EnsemblMetazoa" id="CLYHEMP006111.1"/>
    </source>
</evidence>
<organism evidence="7 8">
    <name type="scientific">Clytia hemisphaerica</name>
    <dbReference type="NCBI Taxonomy" id="252671"/>
    <lineage>
        <taxon>Eukaryota</taxon>
        <taxon>Metazoa</taxon>
        <taxon>Cnidaria</taxon>
        <taxon>Hydrozoa</taxon>
        <taxon>Hydroidolina</taxon>
        <taxon>Leptothecata</taxon>
        <taxon>Obeliida</taxon>
        <taxon>Clytiidae</taxon>
        <taxon>Clytia</taxon>
    </lineage>
</organism>
<reference evidence="7" key="1">
    <citation type="submission" date="2021-01" db="UniProtKB">
        <authorList>
            <consortium name="EnsemblMetazoa"/>
        </authorList>
    </citation>
    <scope>IDENTIFICATION</scope>
</reference>
<dbReference type="GO" id="GO:0008270">
    <property type="term" value="F:zinc ion binding"/>
    <property type="evidence" value="ECO:0007669"/>
    <property type="project" value="UniProtKB-KW"/>
</dbReference>
<keyword evidence="3" id="KW-0862">Zinc</keyword>
<keyword evidence="8" id="KW-1185">Reference proteome</keyword>
<feature type="domain" description="Histone deacetylase complex subunit SAP30 zinc-finger" evidence="5">
    <location>
        <begin position="8"/>
        <end position="77"/>
    </location>
</feature>
<dbReference type="GeneID" id="136813359"/>
<dbReference type="AlphaFoldDB" id="A0A7M5WRI2"/>
<evidence type="ECO:0000313" key="8">
    <source>
        <dbReference type="Proteomes" id="UP000594262"/>
    </source>
</evidence>
<proteinExistence type="predicted"/>
<keyword evidence="4" id="KW-0238">DNA-binding</keyword>
<dbReference type="GO" id="GO:0000118">
    <property type="term" value="C:histone deacetylase complex"/>
    <property type="evidence" value="ECO:0007669"/>
    <property type="project" value="TreeGrafter"/>
</dbReference>
<dbReference type="Gene3D" id="3.40.1800.30">
    <property type="match status" value="1"/>
</dbReference>